<dbReference type="EMBL" id="CP012109">
    <property type="protein sequence ID" value="AKQ66619.1"/>
    <property type="molecule type" value="Genomic_DNA"/>
</dbReference>
<protein>
    <recommendedName>
        <fullName evidence="6">Aspartate ammonia-lyase</fullName>
    </recommendedName>
</protein>
<evidence type="ECO:0000259" key="3">
    <source>
        <dbReference type="Pfam" id="PF13600"/>
    </source>
</evidence>
<dbReference type="InterPro" id="IPR011935">
    <property type="entry name" value="CHP02231"/>
</dbReference>
<dbReference type="Proteomes" id="UP000009026">
    <property type="component" value="Chromosome"/>
</dbReference>
<evidence type="ECO:0000259" key="2">
    <source>
        <dbReference type="Pfam" id="PF13598"/>
    </source>
</evidence>
<dbReference type="NCBIfam" id="TIGR02231">
    <property type="entry name" value="mucoidy inhibitor MuiA family protein"/>
    <property type="match status" value="1"/>
</dbReference>
<dbReference type="Pfam" id="PF13600">
    <property type="entry name" value="DUF4140"/>
    <property type="match status" value="1"/>
</dbReference>
<sequence>MGTLFTLPVVKVTVLEDRALVERRGEIPLSTGPQRLLIQGLSPLAVDRSLQAKVSGGTISQARIRRTALPVTPEAQRVHRTQVGQRIAELEEDARRADAEASRLDMRKRLLESARADLFRAISEQTGAGQARPESWREQLETLRREQASVDTAVTDNLRRRSEVTSALEEVKASRPFAEPSEELKVEVQAELEVGHPTGGPATVSVTYLVPCTAWRPSYRATLARDAAGESVTLECEAVVWQRTEEEWKDVELAFSTARPTLGATPPRLQEDRLWLRDKTERERQVVEVAIREEVIQTTGEPGAARGEDTLPGMDDGGEALTLSSPHRATVPSDGEPYRVPLFQFTAPAKSELLACPEQSVLVHRVARFDNTGPSVLLAGPVNLVRTSGYVGRAQLRFTGKGERVKLGFGSEDALRVSRTEDQGRETSRLTGRKVTTHKVRLFLSNMGAQAVPVAIEERIPVSEVESVEVQLLREHTKPAPSRVSEDGIVRFELTAAPRSQQELAMDYVVTSASKVAGL</sequence>
<dbReference type="eggNOG" id="COG5316">
    <property type="taxonomic scope" value="Bacteria"/>
</dbReference>
<dbReference type="Pfam" id="PF13598">
    <property type="entry name" value="DUF4139"/>
    <property type="match status" value="1"/>
</dbReference>
<evidence type="ECO:0000256" key="1">
    <source>
        <dbReference type="SAM" id="Coils"/>
    </source>
</evidence>
<dbReference type="PANTHER" id="PTHR31005:SF8">
    <property type="entry name" value="DUF4139 DOMAIN-CONTAINING PROTEIN"/>
    <property type="match status" value="1"/>
</dbReference>
<dbReference type="InterPro" id="IPR037291">
    <property type="entry name" value="DUF4139"/>
</dbReference>
<evidence type="ECO:0000313" key="5">
    <source>
        <dbReference type="Proteomes" id="UP000009026"/>
    </source>
</evidence>
<dbReference type="PANTHER" id="PTHR31005">
    <property type="entry name" value="DUF4139 DOMAIN-CONTAINING PROTEIN"/>
    <property type="match status" value="1"/>
</dbReference>
<evidence type="ECO:0000313" key="4">
    <source>
        <dbReference type="EMBL" id="AKQ66619.1"/>
    </source>
</evidence>
<dbReference type="InterPro" id="IPR025554">
    <property type="entry name" value="DUF4140"/>
</dbReference>
<dbReference type="AlphaFoldDB" id="A0A0H4WUY9"/>
<dbReference type="RefSeq" id="WP_002639408.1">
    <property type="nucleotide sequence ID" value="NZ_CP012109.1"/>
</dbReference>
<accession>A0A0H4WUY9</accession>
<evidence type="ECO:0008006" key="6">
    <source>
        <dbReference type="Google" id="ProtNLM"/>
    </source>
</evidence>
<feature type="domain" description="DUF4140" evidence="3">
    <location>
        <begin position="12"/>
        <end position="111"/>
    </location>
</feature>
<feature type="coiled-coil region" evidence="1">
    <location>
        <begin position="80"/>
        <end position="107"/>
    </location>
</feature>
<dbReference type="STRING" id="1297742.A176_003531"/>
<keyword evidence="1" id="KW-0175">Coiled coil</keyword>
<name>A0A0H4WUY9_9BACT</name>
<dbReference type="KEGG" id="mym:A176_003531"/>
<organism evidence="4 5">
    <name type="scientific">Pseudomyxococcus hansupus</name>
    <dbReference type="NCBI Taxonomy" id="1297742"/>
    <lineage>
        <taxon>Bacteria</taxon>
        <taxon>Pseudomonadati</taxon>
        <taxon>Myxococcota</taxon>
        <taxon>Myxococcia</taxon>
        <taxon>Myxococcales</taxon>
        <taxon>Cystobacterineae</taxon>
        <taxon>Myxococcaceae</taxon>
        <taxon>Pseudomyxococcus</taxon>
    </lineage>
</organism>
<reference evidence="4 5" key="1">
    <citation type="journal article" date="2016" name="PLoS ONE">
        <title>Complete Genome Sequence and Comparative Genomics of a Novel Myxobacterium Myxococcus hansupus.</title>
        <authorList>
            <person name="Sharma G."/>
            <person name="Narwani T."/>
            <person name="Subramanian S."/>
        </authorList>
    </citation>
    <scope>NUCLEOTIDE SEQUENCE [LARGE SCALE GENOMIC DNA]</scope>
    <source>
        <strain evidence="5">mixupus</strain>
    </source>
</reference>
<gene>
    <name evidence="4" type="ORF">A176_003531</name>
</gene>
<proteinExistence type="predicted"/>
<feature type="domain" description="DUF4139" evidence="2">
    <location>
        <begin position="204"/>
        <end position="511"/>
    </location>
</feature>
<dbReference type="OrthoDB" id="9777444at2"/>
<dbReference type="PATRIC" id="fig|1297742.4.peg.3563"/>
<keyword evidence="5" id="KW-1185">Reference proteome</keyword>